<keyword evidence="1" id="KW-0808">Transferase</keyword>
<proteinExistence type="predicted"/>
<sequence>MGKYIVTYISSVKNTAGPKAKEDVVYFLKNDKAVNEIRVNLNLDSKIDKLKHTLFVLPKLFKGKQIDELIIQYPINSQKIFSKLLSEYRKTNKDGKIIYVIHDVESLRTFRGDTEFYKKEIGYFNSADGIIAHNDSMKKWMEDNGVTTPIVSLGVFDYLNPQPINEKYQYEKSVCFAGNLFKADFLSKVNWEDLSLHVFGPNPKDNFGKAVKYEGVHTPEELPKYLDYNFGLIWDGTSIDTCNGVLGEYLKYNDPHKASLYLSSGIPVVVWDKAAIAKYIKDNNLGLTISSLSELPQAIDAISEKEYKEMKENTVELAKKLRKGEMIISALDKIESEI</sequence>
<reference evidence="4" key="1">
    <citation type="submission" date="2020-08" db="EMBL/GenBank/DDBJ databases">
        <title>Taxonomic study for Lactobacillus species isolated from hardwood bark.</title>
        <authorList>
            <person name="Tohno M."/>
            <person name="Tanizawa Y."/>
        </authorList>
    </citation>
    <scope>NUCLEOTIDE SEQUENCE</scope>
    <source>
        <strain evidence="4">B40</strain>
    </source>
</reference>
<keyword evidence="5" id="KW-1185">Reference proteome</keyword>
<feature type="domain" description="Glucosyltransferase 3-like C-terminal" evidence="3">
    <location>
        <begin position="174"/>
        <end position="333"/>
    </location>
</feature>
<evidence type="ECO:0000313" key="4">
    <source>
        <dbReference type="EMBL" id="GFZ26168.1"/>
    </source>
</evidence>
<name>A0A916QH68_9LACO</name>
<evidence type="ECO:0000256" key="1">
    <source>
        <dbReference type="ARBA" id="ARBA00022679"/>
    </source>
</evidence>
<organism evidence="4 5">
    <name type="scientific">Lactobacillus corticis</name>
    <dbReference type="NCBI Taxonomy" id="2201249"/>
    <lineage>
        <taxon>Bacteria</taxon>
        <taxon>Bacillati</taxon>
        <taxon>Bacillota</taxon>
        <taxon>Bacilli</taxon>
        <taxon>Lactobacillales</taxon>
        <taxon>Lactobacillaceae</taxon>
        <taxon>Lactobacillus</taxon>
    </lineage>
</organism>
<dbReference type="Pfam" id="PF26334">
    <property type="entry name" value="Gtf3_N"/>
    <property type="match status" value="1"/>
</dbReference>
<dbReference type="InterPro" id="IPR058592">
    <property type="entry name" value="Gtf3_C"/>
</dbReference>
<protein>
    <submittedName>
        <fullName evidence="4">Beta-1,6-galactofuranosyltransferase</fullName>
    </submittedName>
</protein>
<comment type="caution">
    <text evidence="4">The sequence shown here is derived from an EMBL/GenBank/DDBJ whole genome shotgun (WGS) entry which is preliminary data.</text>
</comment>
<evidence type="ECO:0000259" key="2">
    <source>
        <dbReference type="Pfam" id="PF26334"/>
    </source>
</evidence>
<gene>
    <name evidence="4" type="ORF">LCB40_00480</name>
</gene>
<dbReference type="Gene3D" id="3.40.50.2000">
    <property type="entry name" value="Glycogen Phosphorylase B"/>
    <property type="match status" value="2"/>
</dbReference>
<dbReference type="Proteomes" id="UP000677218">
    <property type="component" value="Unassembled WGS sequence"/>
</dbReference>
<dbReference type="AlphaFoldDB" id="A0A916QH68"/>
<feature type="domain" description="Glucosyltransferase 3-like N-terminal" evidence="2">
    <location>
        <begin position="4"/>
        <end position="154"/>
    </location>
</feature>
<dbReference type="SUPFAM" id="SSF53756">
    <property type="entry name" value="UDP-Glycosyltransferase/glycogen phosphorylase"/>
    <property type="match status" value="1"/>
</dbReference>
<dbReference type="Pfam" id="PF26337">
    <property type="entry name" value="Gtf3_C"/>
    <property type="match status" value="1"/>
</dbReference>
<dbReference type="RefSeq" id="WP_212779882.1">
    <property type="nucleotide sequence ID" value="NZ_BMAY01000001.1"/>
</dbReference>
<dbReference type="InterPro" id="IPR058591">
    <property type="entry name" value="Gtf3_N"/>
</dbReference>
<dbReference type="PIRSF" id="PIRSF007023">
    <property type="entry name" value="UDP-Galf_transf"/>
    <property type="match status" value="1"/>
</dbReference>
<evidence type="ECO:0000259" key="3">
    <source>
        <dbReference type="Pfam" id="PF26337"/>
    </source>
</evidence>
<accession>A0A916QH68</accession>
<dbReference type="EMBL" id="BMAY01000001">
    <property type="protein sequence ID" value="GFZ26168.1"/>
    <property type="molecule type" value="Genomic_DNA"/>
</dbReference>
<evidence type="ECO:0000313" key="5">
    <source>
        <dbReference type="Proteomes" id="UP000677218"/>
    </source>
</evidence>